<name>A0A916K0P9_9MICO</name>
<evidence type="ECO:0000313" key="2">
    <source>
        <dbReference type="Proteomes" id="UP000693892"/>
    </source>
</evidence>
<sequence length="55" mass="5727">MGTREASILQAHRELAPKLADTGARVELVEFAGGHDYACWRGGLLAGIGAMSVTA</sequence>
<gene>
    <name evidence="1" type="ORF">LEUCIP111803_01920</name>
</gene>
<comment type="caution">
    <text evidence="1">The sequence shown here is derived from an EMBL/GenBank/DDBJ whole genome shotgun (WGS) entry which is preliminary data.</text>
</comment>
<protein>
    <recommendedName>
        <fullName evidence="3">Enterochelin esterase</fullName>
    </recommendedName>
</protein>
<reference evidence="1" key="1">
    <citation type="submission" date="2021-06" db="EMBL/GenBank/DDBJ databases">
        <authorList>
            <person name="Criscuolo A."/>
        </authorList>
    </citation>
    <scope>NUCLEOTIDE SEQUENCE</scope>
    <source>
        <strain evidence="1">CIP111803</strain>
    </source>
</reference>
<keyword evidence="2" id="KW-1185">Reference proteome</keyword>
<organism evidence="1 2">
    <name type="scientific">Leucobacter soli</name>
    <dbReference type="NCBI Taxonomy" id="2812850"/>
    <lineage>
        <taxon>Bacteria</taxon>
        <taxon>Bacillati</taxon>
        <taxon>Actinomycetota</taxon>
        <taxon>Actinomycetes</taxon>
        <taxon>Micrococcales</taxon>
        <taxon>Microbacteriaceae</taxon>
        <taxon>Leucobacter</taxon>
    </lineage>
</organism>
<evidence type="ECO:0000313" key="1">
    <source>
        <dbReference type="EMBL" id="CAG7615793.1"/>
    </source>
</evidence>
<dbReference type="AlphaFoldDB" id="A0A916K0P9"/>
<dbReference type="Proteomes" id="UP000693892">
    <property type="component" value="Unassembled WGS sequence"/>
</dbReference>
<dbReference type="EMBL" id="CAJVAP010000022">
    <property type="protein sequence ID" value="CAG7615793.1"/>
    <property type="molecule type" value="Genomic_DNA"/>
</dbReference>
<proteinExistence type="predicted"/>
<accession>A0A916K0P9</accession>
<evidence type="ECO:0008006" key="3">
    <source>
        <dbReference type="Google" id="ProtNLM"/>
    </source>
</evidence>